<dbReference type="AlphaFoldDB" id="A0A9X1TMM8"/>
<dbReference type="PANTHER" id="PTHR47737">
    <property type="entry name" value="GLYCINE BETAINE/PROLINE BETAINE TRANSPORT SYSTEM PERMEASE PROTEIN PROW"/>
    <property type="match status" value="1"/>
</dbReference>
<evidence type="ECO:0000256" key="6">
    <source>
        <dbReference type="ARBA" id="ARBA00023136"/>
    </source>
</evidence>
<feature type="region of interest" description="Disordered" evidence="8">
    <location>
        <begin position="279"/>
        <end position="314"/>
    </location>
</feature>
<feature type="transmembrane region" description="Helical" evidence="7">
    <location>
        <begin position="46"/>
        <end position="69"/>
    </location>
</feature>
<gene>
    <name evidence="10" type="ORF">L0P92_20070</name>
</gene>
<dbReference type="SUPFAM" id="SSF161098">
    <property type="entry name" value="MetI-like"/>
    <property type="match status" value="1"/>
</dbReference>
<evidence type="ECO:0000256" key="1">
    <source>
        <dbReference type="ARBA" id="ARBA00004141"/>
    </source>
</evidence>
<evidence type="ECO:0000313" key="11">
    <source>
        <dbReference type="Proteomes" id="UP001139384"/>
    </source>
</evidence>
<sequence length="314" mass="32945">MSSLSADTLFTIDLGTPVQYAVDWLTEHLGGFFDAVSSVMTDLVNAFLFVLTAPHALVITVVFAVLAFFACKWGFAAFTVVAFLLIQGMGLWTEAMQTLAVVLVASTLAVVIGVPIGVWAARGRLASAIVRPALDFMQTLPVFVYLIPAVAFFGIGLVPGVVATTIFAVPPAVRLTELGIRQVDKEVVEAAHAFGAKPRQILREVQLPLALPSIMAGVNQVIMLALSMVVIAGMVGAQGLGTIVVRGVSNLDVGVGFQGGLAVVFLAIFLDRTTGALAAPRQRRPRKNRTRPAATADETASTPVPEPAAAPVSV</sequence>
<feature type="transmembrane region" description="Helical" evidence="7">
    <location>
        <begin position="257"/>
        <end position="279"/>
    </location>
</feature>
<feature type="transmembrane region" description="Helical" evidence="7">
    <location>
        <begin position="142"/>
        <end position="169"/>
    </location>
</feature>
<dbReference type="InterPro" id="IPR000515">
    <property type="entry name" value="MetI-like"/>
</dbReference>
<evidence type="ECO:0000259" key="9">
    <source>
        <dbReference type="PROSITE" id="PS50928"/>
    </source>
</evidence>
<dbReference type="FunFam" id="1.10.3720.10:FF:000001">
    <property type="entry name" value="Glycine betaine ABC transporter, permease"/>
    <property type="match status" value="1"/>
</dbReference>
<evidence type="ECO:0000256" key="5">
    <source>
        <dbReference type="ARBA" id="ARBA00022989"/>
    </source>
</evidence>
<keyword evidence="2 7" id="KW-0813">Transport</keyword>
<dbReference type="GO" id="GO:0043190">
    <property type="term" value="C:ATP-binding cassette (ABC) transporter complex"/>
    <property type="evidence" value="ECO:0007669"/>
    <property type="project" value="TreeGrafter"/>
</dbReference>
<dbReference type="PROSITE" id="PS50928">
    <property type="entry name" value="ABC_TM1"/>
    <property type="match status" value="1"/>
</dbReference>
<dbReference type="CDD" id="cd06261">
    <property type="entry name" value="TM_PBP2"/>
    <property type="match status" value="1"/>
</dbReference>
<dbReference type="GO" id="GO:0015226">
    <property type="term" value="F:carnitine transmembrane transporter activity"/>
    <property type="evidence" value="ECO:0007669"/>
    <property type="project" value="TreeGrafter"/>
</dbReference>
<reference evidence="10" key="1">
    <citation type="submission" date="2022-01" db="EMBL/GenBank/DDBJ databases">
        <title>Draft Genome Sequences of Seven Type Strains of the Genus Streptomyces.</title>
        <authorList>
            <person name="Aziz S."/>
            <person name="Coretto E."/>
            <person name="Chronakova A."/>
            <person name="Sproer C."/>
            <person name="Huber K."/>
            <person name="Nouioui I."/>
            <person name="Gross H."/>
        </authorList>
    </citation>
    <scope>NUCLEOTIDE SEQUENCE</scope>
    <source>
        <strain evidence="10">DSM 103493</strain>
    </source>
</reference>
<evidence type="ECO:0000256" key="2">
    <source>
        <dbReference type="ARBA" id="ARBA00022448"/>
    </source>
</evidence>
<feature type="transmembrane region" description="Helical" evidence="7">
    <location>
        <begin position="75"/>
        <end position="92"/>
    </location>
</feature>
<feature type="transmembrane region" description="Helical" evidence="7">
    <location>
        <begin position="99"/>
        <end position="122"/>
    </location>
</feature>
<dbReference type="Proteomes" id="UP001139384">
    <property type="component" value="Unassembled WGS sequence"/>
</dbReference>
<feature type="domain" description="ABC transmembrane type-1" evidence="9">
    <location>
        <begin position="95"/>
        <end position="274"/>
    </location>
</feature>
<keyword evidence="3" id="KW-1003">Cell membrane</keyword>
<evidence type="ECO:0000256" key="7">
    <source>
        <dbReference type="RuleBase" id="RU363032"/>
    </source>
</evidence>
<evidence type="ECO:0000256" key="4">
    <source>
        <dbReference type="ARBA" id="ARBA00022692"/>
    </source>
</evidence>
<evidence type="ECO:0000313" key="10">
    <source>
        <dbReference type="EMBL" id="MCF1595854.1"/>
    </source>
</evidence>
<keyword evidence="11" id="KW-1185">Reference proteome</keyword>
<comment type="caution">
    <text evidence="10">The sequence shown here is derived from an EMBL/GenBank/DDBJ whole genome shotgun (WGS) entry which is preliminary data.</text>
</comment>
<feature type="compositionally biased region" description="Low complexity" evidence="8">
    <location>
        <begin position="291"/>
        <end position="314"/>
    </location>
</feature>
<evidence type="ECO:0000256" key="3">
    <source>
        <dbReference type="ARBA" id="ARBA00022475"/>
    </source>
</evidence>
<dbReference type="InterPro" id="IPR035906">
    <property type="entry name" value="MetI-like_sf"/>
</dbReference>
<organism evidence="10 11">
    <name type="scientific">Streptomyces muensis</name>
    <dbReference type="NCBI Taxonomy" id="1077944"/>
    <lineage>
        <taxon>Bacteria</taxon>
        <taxon>Bacillati</taxon>
        <taxon>Actinomycetota</taxon>
        <taxon>Actinomycetes</taxon>
        <taxon>Kitasatosporales</taxon>
        <taxon>Streptomycetaceae</taxon>
        <taxon>Streptomyces</taxon>
    </lineage>
</organism>
<keyword evidence="6 7" id="KW-0472">Membrane</keyword>
<evidence type="ECO:0000256" key="8">
    <source>
        <dbReference type="SAM" id="MobiDB-lite"/>
    </source>
</evidence>
<keyword evidence="5 7" id="KW-1133">Transmembrane helix</keyword>
<keyword evidence="4 7" id="KW-0812">Transmembrane</keyword>
<dbReference type="EMBL" id="JAKEIP010000078">
    <property type="protein sequence ID" value="MCF1595854.1"/>
    <property type="molecule type" value="Genomic_DNA"/>
</dbReference>
<proteinExistence type="inferred from homology"/>
<comment type="subcellular location">
    <subcellularLocation>
        <location evidence="7">Cell membrane</location>
        <topology evidence="7">Multi-pass membrane protein</topology>
    </subcellularLocation>
    <subcellularLocation>
        <location evidence="1">Membrane</location>
        <topology evidence="1">Multi-pass membrane protein</topology>
    </subcellularLocation>
</comment>
<protein>
    <submittedName>
        <fullName evidence="10">Proline/glycine betaine ABC transporter permease</fullName>
    </submittedName>
</protein>
<dbReference type="GO" id="GO:0015871">
    <property type="term" value="P:choline transport"/>
    <property type="evidence" value="ECO:0007669"/>
    <property type="project" value="TreeGrafter"/>
</dbReference>
<dbReference type="GO" id="GO:0031460">
    <property type="term" value="P:glycine betaine transport"/>
    <property type="evidence" value="ECO:0007669"/>
    <property type="project" value="TreeGrafter"/>
</dbReference>
<name>A0A9X1TMM8_STRM4</name>
<feature type="transmembrane region" description="Helical" evidence="7">
    <location>
        <begin position="221"/>
        <end position="245"/>
    </location>
</feature>
<dbReference type="Pfam" id="PF00528">
    <property type="entry name" value="BPD_transp_1"/>
    <property type="match status" value="1"/>
</dbReference>
<dbReference type="GO" id="GO:0005275">
    <property type="term" value="F:amine transmembrane transporter activity"/>
    <property type="evidence" value="ECO:0007669"/>
    <property type="project" value="TreeGrafter"/>
</dbReference>
<feature type="compositionally biased region" description="Basic residues" evidence="8">
    <location>
        <begin position="281"/>
        <end position="290"/>
    </location>
</feature>
<comment type="similarity">
    <text evidence="7">Belongs to the binding-protein-dependent transport system permease family.</text>
</comment>
<dbReference type="PANTHER" id="PTHR47737:SF1">
    <property type="entry name" value="GLYCINE BETAINE_PROLINE BETAINE TRANSPORT SYSTEM PERMEASE PROTEIN PROW"/>
    <property type="match status" value="1"/>
</dbReference>
<accession>A0A9X1TMM8</accession>
<dbReference type="RefSeq" id="WP_234764176.1">
    <property type="nucleotide sequence ID" value="NZ_JAKEIP010000078.1"/>
</dbReference>
<dbReference type="Gene3D" id="1.10.3720.10">
    <property type="entry name" value="MetI-like"/>
    <property type="match status" value="1"/>
</dbReference>